<evidence type="ECO:0000256" key="5">
    <source>
        <dbReference type="ARBA" id="ARBA00022989"/>
    </source>
</evidence>
<evidence type="ECO:0000256" key="8">
    <source>
        <dbReference type="ARBA" id="ARBA00029447"/>
    </source>
</evidence>
<evidence type="ECO:0000256" key="2">
    <source>
        <dbReference type="ARBA" id="ARBA00022475"/>
    </source>
</evidence>
<dbReference type="Pfam" id="PF00672">
    <property type="entry name" value="HAMP"/>
    <property type="match status" value="1"/>
</dbReference>
<proteinExistence type="inferred from homology"/>
<feature type="transmembrane region" description="Helical" evidence="11">
    <location>
        <begin position="12"/>
        <end position="31"/>
    </location>
</feature>
<dbReference type="InterPro" id="IPR004089">
    <property type="entry name" value="MCPsignal_dom"/>
</dbReference>
<reference evidence="15 16" key="1">
    <citation type="journal article" date="2012" name="J. Bacteriol.">
        <title>Genome sequence of Thalassospira xiamenensis type strain M-5.</title>
        <authorList>
            <person name="Lai Q."/>
            <person name="Shao Z."/>
        </authorList>
    </citation>
    <scope>NUCLEOTIDE SEQUENCE [LARGE SCALE GENOMIC DNA]</scope>
    <source>
        <strain evidence="15 16">M-5</strain>
    </source>
</reference>
<dbReference type="PROSITE" id="PS50885">
    <property type="entry name" value="HAMP"/>
    <property type="match status" value="1"/>
</dbReference>
<dbReference type="KEGG" id="txi:TH3_07715"/>
<comment type="subcellular location">
    <subcellularLocation>
        <location evidence="1">Cell inner membrane</location>
        <topology evidence="1">Multi-pass membrane protein</topology>
    </subcellularLocation>
</comment>
<dbReference type="Pfam" id="PF17200">
    <property type="entry name" value="sCache_2"/>
    <property type="match status" value="1"/>
</dbReference>
<dbReference type="Proteomes" id="UP000007127">
    <property type="component" value="Chromosome"/>
</dbReference>
<dbReference type="SMART" id="SM00283">
    <property type="entry name" value="MA"/>
    <property type="match status" value="1"/>
</dbReference>
<dbReference type="CDD" id="cd06225">
    <property type="entry name" value="HAMP"/>
    <property type="match status" value="1"/>
</dbReference>
<evidence type="ECO:0000256" key="3">
    <source>
        <dbReference type="ARBA" id="ARBA00022519"/>
    </source>
</evidence>
<dbReference type="PANTHER" id="PTHR32089">
    <property type="entry name" value="METHYL-ACCEPTING CHEMOTAXIS PROTEIN MCPB"/>
    <property type="match status" value="1"/>
</dbReference>
<comment type="similarity">
    <text evidence="8">Belongs to the methyl-accepting chemotaxis (MCP) protein family.</text>
</comment>
<dbReference type="PANTHER" id="PTHR32089:SF112">
    <property type="entry name" value="LYSOZYME-LIKE PROTEIN-RELATED"/>
    <property type="match status" value="1"/>
</dbReference>
<evidence type="ECO:0000313" key="15">
    <source>
        <dbReference type="EMBL" id="AJD51663.1"/>
    </source>
</evidence>
<dbReference type="InterPro" id="IPR033480">
    <property type="entry name" value="sCache_2"/>
</dbReference>
<protein>
    <submittedName>
        <fullName evidence="15">Methyl-accepting chemotaxis protein</fullName>
    </submittedName>
</protein>
<feature type="domain" description="HAMP" evidence="14">
    <location>
        <begin position="213"/>
        <end position="266"/>
    </location>
</feature>
<dbReference type="PROSITE" id="PS50111">
    <property type="entry name" value="CHEMOTAXIS_TRANSDUC_2"/>
    <property type="match status" value="1"/>
</dbReference>
<evidence type="ECO:0000259" key="14">
    <source>
        <dbReference type="PROSITE" id="PS50885"/>
    </source>
</evidence>
<dbReference type="SUPFAM" id="SSF58104">
    <property type="entry name" value="Methyl-accepting chemotaxis protein (MCP) signaling domain"/>
    <property type="match status" value="1"/>
</dbReference>
<keyword evidence="5 11" id="KW-1133">Transmembrane helix</keyword>
<dbReference type="InterPro" id="IPR003660">
    <property type="entry name" value="HAMP_dom"/>
</dbReference>
<dbReference type="Pfam" id="PF00015">
    <property type="entry name" value="MCPsignal"/>
    <property type="match status" value="1"/>
</dbReference>
<feature type="region of interest" description="Disordered" evidence="10">
    <location>
        <begin position="262"/>
        <end position="284"/>
    </location>
</feature>
<feature type="transmembrane region" description="Helical" evidence="11">
    <location>
        <begin position="193"/>
        <end position="212"/>
    </location>
</feature>
<evidence type="ECO:0000259" key="12">
    <source>
        <dbReference type="PROSITE" id="PS50111"/>
    </source>
</evidence>
<name>A0AB72UBP0_9PROT</name>
<dbReference type="AlphaFoldDB" id="A0AB72UBP0"/>
<dbReference type="SMART" id="SM00304">
    <property type="entry name" value="HAMP"/>
    <property type="match status" value="2"/>
</dbReference>
<dbReference type="SMART" id="SM01049">
    <property type="entry name" value="Cache_2"/>
    <property type="match status" value="1"/>
</dbReference>
<dbReference type="GO" id="GO:0007165">
    <property type="term" value="P:signal transduction"/>
    <property type="evidence" value="ECO:0007669"/>
    <property type="project" value="UniProtKB-KW"/>
</dbReference>
<sequence>MLQKIKIGRKIAGLSIVALIGLIVISFVELMNLRTTLLEDRKEKIRATTEYVVSLANDFQQRVTSGELEQQAAIDAFYKVAASGKYDGDIGYFFALTKDNIMVMHGANPALAGKDFSAVQDSTGAYFIKDLVKAGSTPGGGFSTYFWPKPGQPKELTFEKLSYAHPLPWGAVIGTGIYIDDVDTAFWEAATSFMILCGIIVALIAVTGIWIGRDIANGLQKLSERMTHIANGDLEGHIEGQERGDEVGDMARTVVAFREQARENRKLQDRQKQQETEADNKRRQDVLEMARNLESRVKGLIQSISASIADMKKATANMQSATEMNSKLSGAVATATAQTSGNVQTVSAATEELTASSDEIAQQIAHSADIANQANDEATRTNETVTGLADAAQKIGDVAKLIGDIAEQTNLLALNATIEAARAGDAGKGFAVVASEVKNLANQTAKATEEINQQITSVQNETGEAVEAIRRISETIAKVADSSTAIAAAVEEQHAAIGEIARNVEEAANGTREVSERIETVNDNAGKVSSGTTQLAQTAEKLVTEAVSLDEAVESFLADLRKRATG</sequence>
<evidence type="ECO:0000256" key="1">
    <source>
        <dbReference type="ARBA" id="ARBA00004429"/>
    </source>
</evidence>
<organism evidence="15 16">
    <name type="scientific">Thalassospira xiamenensis M-5 = DSM 17429</name>
    <dbReference type="NCBI Taxonomy" id="1123366"/>
    <lineage>
        <taxon>Bacteria</taxon>
        <taxon>Pseudomonadati</taxon>
        <taxon>Pseudomonadota</taxon>
        <taxon>Alphaproteobacteria</taxon>
        <taxon>Rhodospirillales</taxon>
        <taxon>Thalassospiraceae</taxon>
        <taxon>Thalassospira</taxon>
    </lineage>
</organism>
<evidence type="ECO:0000256" key="9">
    <source>
        <dbReference type="PROSITE-ProRule" id="PRU00284"/>
    </source>
</evidence>
<dbReference type="InterPro" id="IPR000727">
    <property type="entry name" value="T_SNARE_dom"/>
</dbReference>
<keyword evidence="7 9" id="KW-0807">Transducer</keyword>
<dbReference type="Gene3D" id="3.30.450.20">
    <property type="entry name" value="PAS domain"/>
    <property type="match status" value="1"/>
</dbReference>
<accession>A0AB72UBP0</accession>
<keyword evidence="3" id="KW-0997">Cell inner membrane</keyword>
<evidence type="ECO:0000313" key="16">
    <source>
        <dbReference type="Proteomes" id="UP000007127"/>
    </source>
</evidence>
<feature type="domain" description="T-SNARE coiled-coil homology" evidence="13">
    <location>
        <begin position="459"/>
        <end position="521"/>
    </location>
</feature>
<evidence type="ECO:0000256" key="11">
    <source>
        <dbReference type="SAM" id="Phobius"/>
    </source>
</evidence>
<feature type="domain" description="Methyl-accepting transducer" evidence="12">
    <location>
        <begin position="307"/>
        <end position="529"/>
    </location>
</feature>
<dbReference type="EMBL" id="CP004388">
    <property type="protein sequence ID" value="AJD51663.1"/>
    <property type="molecule type" value="Genomic_DNA"/>
</dbReference>
<gene>
    <name evidence="15" type="ORF">TH3_07715</name>
</gene>
<dbReference type="GO" id="GO:0005886">
    <property type="term" value="C:plasma membrane"/>
    <property type="evidence" value="ECO:0007669"/>
    <property type="project" value="UniProtKB-SubCell"/>
</dbReference>
<keyword evidence="6 11" id="KW-0472">Membrane</keyword>
<keyword evidence="4 11" id="KW-0812">Transmembrane</keyword>
<evidence type="ECO:0000259" key="13">
    <source>
        <dbReference type="PROSITE" id="PS50192"/>
    </source>
</evidence>
<evidence type="ECO:0000256" key="4">
    <source>
        <dbReference type="ARBA" id="ARBA00022692"/>
    </source>
</evidence>
<evidence type="ECO:0000256" key="7">
    <source>
        <dbReference type="ARBA" id="ARBA00023224"/>
    </source>
</evidence>
<keyword evidence="2" id="KW-1003">Cell membrane</keyword>
<dbReference type="Gene3D" id="1.10.287.950">
    <property type="entry name" value="Methyl-accepting chemotaxis protein"/>
    <property type="match status" value="1"/>
</dbReference>
<dbReference type="PROSITE" id="PS50192">
    <property type="entry name" value="T_SNARE"/>
    <property type="match status" value="1"/>
</dbReference>
<evidence type="ECO:0000256" key="10">
    <source>
        <dbReference type="SAM" id="MobiDB-lite"/>
    </source>
</evidence>
<dbReference type="SUPFAM" id="SSF158472">
    <property type="entry name" value="HAMP domain-like"/>
    <property type="match status" value="1"/>
</dbReference>
<dbReference type="Gene3D" id="6.10.340.10">
    <property type="match status" value="1"/>
</dbReference>
<evidence type="ECO:0000256" key="6">
    <source>
        <dbReference type="ARBA" id="ARBA00023136"/>
    </source>
</evidence>